<dbReference type="InterPro" id="IPR002130">
    <property type="entry name" value="Cyclophilin-type_PPIase_dom"/>
</dbReference>
<dbReference type="InterPro" id="IPR029000">
    <property type="entry name" value="Cyclophilin-like_dom_sf"/>
</dbReference>
<keyword evidence="3 4" id="KW-0413">Isomerase</keyword>
<evidence type="ECO:0000313" key="6">
    <source>
        <dbReference type="EMBL" id="SFK29308.1"/>
    </source>
</evidence>
<comment type="catalytic activity">
    <reaction evidence="4">
        <text>[protein]-peptidylproline (omega=180) = [protein]-peptidylproline (omega=0)</text>
        <dbReference type="Rhea" id="RHEA:16237"/>
        <dbReference type="Rhea" id="RHEA-COMP:10747"/>
        <dbReference type="Rhea" id="RHEA-COMP:10748"/>
        <dbReference type="ChEBI" id="CHEBI:83833"/>
        <dbReference type="ChEBI" id="CHEBI:83834"/>
        <dbReference type="EC" id="5.2.1.8"/>
    </reaction>
</comment>
<dbReference type="STRING" id="52441.SAMN05216302_1003127"/>
<dbReference type="PRINTS" id="PR00153">
    <property type="entry name" value="CSAPPISMRASE"/>
</dbReference>
<evidence type="ECO:0000313" key="7">
    <source>
        <dbReference type="Proteomes" id="UP000199533"/>
    </source>
</evidence>
<evidence type="ECO:0000256" key="2">
    <source>
        <dbReference type="ARBA" id="ARBA00023110"/>
    </source>
</evidence>
<dbReference type="SUPFAM" id="SSF50891">
    <property type="entry name" value="Cyclophilin-like"/>
    <property type="match status" value="1"/>
</dbReference>
<accession>A0A1I3YBS1</accession>
<dbReference type="Proteomes" id="UP000199533">
    <property type="component" value="Unassembled WGS sequence"/>
</dbReference>
<gene>
    <name evidence="6" type="ORF">SAMN05216302_1003127</name>
</gene>
<evidence type="ECO:0000259" key="5">
    <source>
        <dbReference type="PROSITE" id="PS50072"/>
    </source>
</evidence>
<keyword evidence="7" id="KW-1185">Reference proteome</keyword>
<dbReference type="AlphaFoldDB" id="A0A1I3YBS1"/>
<organism evidence="6 7">
    <name type="scientific">Nitrosomonas aestuarii</name>
    <dbReference type="NCBI Taxonomy" id="52441"/>
    <lineage>
        <taxon>Bacteria</taxon>
        <taxon>Pseudomonadati</taxon>
        <taxon>Pseudomonadota</taxon>
        <taxon>Betaproteobacteria</taxon>
        <taxon>Nitrosomonadales</taxon>
        <taxon>Nitrosomonadaceae</taxon>
        <taxon>Nitrosomonas</taxon>
    </lineage>
</organism>
<dbReference type="Pfam" id="PF00160">
    <property type="entry name" value="Pro_isomerase"/>
    <property type="match status" value="1"/>
</dbReference>
<protein>
    <recommendedName>
        <fullName evidence="4">Peptidyl-prolyl cis-trans isomerase</fullName>
        <shortName evidence="4">PPIase</shortName>
        <ecNumber evidence="4">5.2.1.8</ecNumber>
    </recommendedName>
</protein>
<proteinExistence type="inferred from homology"/>
<dbReference type="InterPro" id="IPR044665">
    <property type="entry name" value="E_coli_cyclophilin_A-like"/>
</dbReference>
<dbReference type="GO" id="GO:0006457">
    <property type="term" value="P:protein folding"/>
    <property type="evidence" value="ECO:0007669"/>
    <property type="project" value="InterPro"/>
</dbReference>
<name>A0A1I3YBS1_9PROT</name>
<sequence length="269" mass="29210">MELLERQAPKTVVNFVNYIDSGAYLQSIFHRSVPGFVIQGGGFKVIKDDNGATVTAVNAFDPVENEFGISNTRGTVAMAKLPEKPDSATNQWFVNLSDNSGSPAFLDTQNGGFTVFGRILYDGMAVFAAIEDLPRANFGEPLSSTPTVNLDVTKPAEIENFVWVSNVELHDVTSVFNDNILSFAVDAGNNGFFEVHLELVVTDMGIVFEFDPDRVISLSTAPANMATFSAQNRTLTIPSVIVNETTLLNNVVLSLTDPANLQFTLVSFE</sequence>
<reference evidence="7" key="1">
    <citation type="submission" date="2016-10" db="EMBL/GenBank/DDBJ databases">
        <authorList>
            <person name="Varghese N."/>
            <person name="Submissions S."/>
        </authorList>
    </citation>
    <scope>NUCLEOTIDE SEQUENCE [LARGE SCALE GENOMIC DNA]</scope>
    <source>
        <strain evidence="7">Nm69</strain>
    </source>
</reference>
<comment type="similarity">
    <text evidence="1 4">Belongs to the cyclophilin-type PPIase family.</text>
</comment>
<dbReference type="PROSITE" id="PS50072">
    <property type="entry name" value="CSA_PPIASE_2"/>
    <property type="match status" value="1"/>
</dbReference>
<feature type="domain" description="PPIase cyclophilin-type" evidence="5">
    <location>
        <begin position="1"/>
        <end position="152"/>
    </location>
</feature>
<keyword evidence="2 4" id="KW-0697">Rotamase</keyword>
<dbReference type="EMBL" id="FOSP01000003">
    <property type="protein sequence ID" value="SFK29308.1"/>
    <property type="molecule type" value="Genomic_DNA"/>
</dbReference>
<comment type="function">
    <text evidence="4">PPIases accelerate the folding of proteins. It catalyzes the cis-trans isomerization of proline imidic peptide bonds in oligopeptides.</text>
</comment>
<evidence type="ECO:0000256" key="4">
    <source>
        <dbReference type="RuleBase" id="RU363019"/>
    </source>
</evidence>
<evidence type="ECO:0000256" key="1">
    <source>
        <dbReference type="ARBA" id="ARBA00007365"/>
    </source>
</evidence>
<dbReference type="Gene3D" id="2.40.100.10">
    <property type="entry name" value="Cyclophilin-like"/>
    <property type="match status" value="1"/>
</dbReference>
<dbReference type="PANTHER" id="PTHR43246">
    <property type="entry name" value="PEPTIDYL-PROLYL CIS-TRANS ISOMERASE CYP38, CHLOROPLASTIC"/>
    <property type="match status" value="1"/>
</dbReference>
<dbReference type="InterPro" id="IPR020892">
    <property type="entry name" value="Cyclophilin-type_PPIase_CS"/>
</dbReference>
<dbReference type="PROSITE" id="PS00170">
    <property type="entry name" value="CSA_PPIASE_1"/>
    <property type="match status" value="1"/>
</dbReference>
<evidence type="ECO:0000256" key="3">
    <source>
        <dbReference type="ARBA" id="ARBA00023235"/>
    </source>
</evidence>
<dbReference type="GO" id="GO:0003755">
    <property type="term" value="F:peptidyl-prolyl cis-trans isomerase activity"/>
    <property type="evidence" value="ECO:0007669"/>
    <property type="project" value="UniProtKB-UniRule"/>
</dbReference>
<dbReference type="EC" id="5.2.1.8" evidence="4"/>